<dbReference type="Gene3D" id="1.25.40.10">
    <property type="entry name" value="Tetratricopeptide repeat domain"/>
    <property type="match status" value="1"/>
</dbReference>
<dbReference type="EMBL" id="CP064815">
    <property type="protein sequence ID" value="QPG76417.1"/>
    <property type="molecule type" value="Genomic_DNA"/>
</dbReference>
<organism evidence="1 2">
    <name type="scientific">Eeniella nana</name>
    <name type="common">Yeast</name>
    <name type="synonym">Brettanomyces nanus</name>
    <dbReference type="NCBI Taxonomy" id="13502"/>
    <lineage>
        <taxon>Eukaryota</taxon>
        <taxon>Fungi</taxon>
        <taxon>Dikarya</taxon>
        <taxon>Ascomycota</taxon>
        <taxon>Saccharomycotina</taxon>
        <taxon>Pichiomycetes</taxon>
        <taxon>Pichiales</taxon>
        <taxon>Pichiaceae</taxon>
        <taxon>Brettanomyces</taxon>
    </lineage>
</organism>
<gene>
    <name evidence="1" type="ORF">FOA43_003806</name>
</gene>
<dbReference type="RefSeq" id="XP_038779982.1">
    <property type="nucleotide sequence ID" value="XM_038924054.1"/>
</dbReference>
<dbReference type="InterPro" id="IPR011990">
    <property type="entry name" value="TPR-like_helical_dom_sf"/>
</dbReference>
<accession>A0A875RWP6</accession>
<reference evidence="1" key="1">
    <citation type="submission" date="2020-10" db="EMBL/GenBank/DDBJ databases">
        <authorList>
            <person name="Roach M.J.R."/>
        </authorList>
    </citation>
    <scope>NUCLEOTIDE SEQUENCE</scope>
    <source>
        <strain evidence="1">CBS 1945</strain>
    </source>
</reference>
<proteinExistence type="predicted"/>
<dbReference type="OrthoDB" id="3997002at2759"/>
<keyword evidence="2" id="KW-1185">Reference proteome</keyword>
<evidence type="ECO:0000313" key="2">
    <source>
        <dbReference type="Proteomes" id="UP000662931"/>
    </source>
</evidence>
<name>A0A875RWP6_EENNA</name>
<evidence type="ECO:0000313" key="1">
    <source>
        <dbReference type="EMBL" id="QPG76417.1"/>
    </source>
</evidence>
<dbReference type="Proteomes" id="UP000662931">
    <property type="component" value="Chromosome 4"/>
</dbReference>
<dbReference type="GeneID" id="62197206"/>
<dbReference type="KEGG" id="bnn:FOA43_003806"/>
<sequence length="615" mass="71811">MTSPKLDEPIEVEKRYKILESKLQDLYNRSNTSLRISASDFTTLKNNATAKGIMYPSVNNVNQLPQVMTEDEMVTFIESTLIPKLNSKETSEFDYDYRALVTSLPYFSSEEALPVLKIKDGREKKAINKYVQELTSYNYIKVPQIELKVMEILDLMIRNRAELFSLETYRSLVKLYSMRYQFDRVMEIFGLMDKNEMSGDIQSYNIAIYESMKTGNKYRLRQAAYFCRELNERSKLDLLTVNAIAAGLKNEKDMLKMVSLMDAYRLPYYFSKTFFSRIGIRYSRSLGLEEQLDPERFSRHELMCIVNLWLKDEVEAEREDYDIVKLYQEFDLYVRKNLLQPTRRSFDLLLGYLIKREQNFPYAVAFYHFFQTKYGSGLSDLPNELNEWEVFGWLIETLIHSGSLNDPEKSPNWDKTVRYVYMKSIDPASGQSTVRLEVVESLNLVALKRKIFGFNLNNRLTLMEVEELERQLKKLRWTKTMPTWGFEDNHLAFRQASYYFGWVHKPAADSRLIGTVSSIKSIESIESVDSVGSVGFIGSKKASSYEINKRQKEMKQELRRSKHKRRGAQAIKGKVPKSVMKLINKSDSEGLIDNGPYDIWITNLYATSQKEKRNA</sequence>
<protein>
    <submittedName>
        <fullName evidence="1">Uncharacterized protein</fullName>
    </submittedName>
</protein>
<dbReference type="AlphaFoldDB" id="A0A875RWP6"/>